<gene>
    <name evidence="2" type="ordered locus">KNP414_03890</name>
</gene>
<evidence type="ECO:0000313" key="2">
    <source>
        <dbReference type="EMBL" id="AEI42428.1"/>
    </source>
</evidence>
<dbReference type="InterPro" id="IPR032830">
    <property type="entry name" value="XPB/Ssl2_N"/>
</dbReference>
<sequence length="677" mass="73911">MKVAELAARMPRELRARMERETVYAPWLRRGMTLEELWTDKVVMETVYNRLGAAEREVLHAVVRRAACEPFDAGALERALPGHLSGAEARAGLAGLLRRGLVFAFRKTWGEHTYLLPSDGFAMWQDVLFPGLPEGLGQGALFADADGLGGSGVGLGGELFGVLAAAAQQGLKLTKHGTLHKKQIAKLAEGIRFEPGRLAGAGLKYAYGDTYPLELAVLLDLALRLGLLVQGDEELILRTEGLQSWLALPGAEQDRVLYGLWQGLALPGGAPLQHAVRLLEKVPEGVWFPAEAVISVLQDNGLAGGGESAAELAERLRGQWVAPLTAFGWLEEGRTPAGLTVYRWTAQPWEGGGEAMPDTEEGQFMVQPDFDILVPPDVSQAVRWELACLSDLASADHVSLYKLSRQSVRRALEHGRTADEICSFLRAHAMYGLPENVEHTLQQWAKPFGRTRFVQAVLLRCADKETAEAVAKLPGAGRYLVESAGAKDFIVEAGELKGFSALLEKAGFMAGLPQGSGEEEQRRYPKLEPASAQDARSVWASLEAAGSDKGLIYSRHSVACFQMEGSVPETADLYPRLGEIPAGWLRDYRTYHSSTRREMVEKAIELKTALQLRLKGTDVKLVPRKMQETRGTWSVTGYGTEPGEGAAGGSRVSEEIRLLEGEWQEMKLILPGINDKF</sequence>
<protein>
    <recommendedName>
        <fullName evidence="1">Helicase XPB/Ssl2 N-terminal domain-containing protein</fullName>
    </recommendedName>
</protein>
<organism evidence="2 3">
    <name type="scientific">Paenibacillus mucilaginosus (strain KNP414)</name>
    <dbReference type="NCBI Taxonomy" id="1036673"/>
    <lineage>
        <taxon>Bacteria</taxon>
        <taxon>Bacillati</taxon>
        <taxon>Bacillota</taxon>
        <taxon>Bacilli</taxon>
        <taxon>Bacillales</taxon>
        <taxon>Paenibacillaceae</taxon>
        <taxon>Paenibacillus</taxon>
    </lineage>
</organism>
<reference evidence="2 3" key="2">
    <citation type="journal article" date="2013" name="Genome Announc.">
        <title>Genome Sequence of Growth-Improving Paenibacillus mucilaginosus Strain KNP414.</title>
        <authorList>
            <person name="Lu J.J."/>
            <person name="Wang J.F."/>
            <person name="Hu X.F."/>
        </authorList>
    </citation>
    <scope>NUCLEOTIDE SEQUENCE [LARGE SCALE GENOMIC DNA]</scope>
    <source>
        <strain evidence="2 3">KNP414</strain>
    </source>
</reference>
<dbReference type="Proteomes" id="UP000006620">
    <property type="component" value="Chromosome"/>
</dbReference>
<dbReference type="Pfam" id="PF13625">
    <property type="entry name" value="Helicase_C_3"/>
    <property type="match status" value="1"/>
</dbReference>
<name>F8F8Y0_PAEMK</name>
<dbReference type="AlphaFoldDB" id="F8F8Y0"/>
<feature type="domain" description="Helicase XPB/Ssl2 N-terminal" evidence="1">
    <location>
        <begin position="365"/>
        <end position="481"/>
    </location>
</feature>
<accession>F8F8Y0</accession>
<dbReference type="KEGG" id="pms:KNP414_03890"/>
<evidence type="ECO:0000259" key="1">
    <source>
        <dbReference type="Pfam" id="PF13625"/>
    </source>
</evidence>
<dbReference type="EMBL" id="CP002869">
    <property type="protein sequence ID" value="AEI42428.1"/>
    <property type="molecule type" value="Genomic_DNA"/>
</dbReference>
<dbReference type="RefSeq" id="WP_013917584.1">
    <property type="nucleotide sequence ID" value="NC_015690.1"/>
</dbReference>
<evidence type="ECO:0000313" key="3">
    <source>
        <dbReference type="Proteomes" id="UP000006620"/>
    </source>
</evidence>
<dbReference type="HOGENOM" id="CLU_024795_0_0_9"/>
<reference evidence="3" key="1">
    <citation type="submission" date="2011-06" db="EMBL/GenBank/DDBJ databases">
        <title>Complete genome sequence of Paenibacillus mucilaginosus KNP414.</title>
        <authorList>
            <person name="Wang J."/>
            <person name="Hu S."/>
            <person name="Hu X."/>
            <person name="Zhang B."/>
            <person name="Dong D."/>
            <person name="Zhang S."/>
            <person name="Zhao K."/>
            <person name="Wu D."/>
        </authorList>
    </citation>
    <scope>NUCLEOTIDE SEQUENCE [LARGE SCALE GENOMIC DNA]</scope>
    <source>
        <strain evidence="3">KNP414</strain>
    </source>
</reference>
<proteinExistence type="predicted"/>
<dbReference type="PATRIC" id="fig|1036673.3.peg.3573"/>